<feature type="compositionally biased region" description="Polar residues" evidence="1">
    <location>
        <begin position="90"/>
        <end position="101"/>
    </location>
</feature>
<dbReference type="AlphaFoldDB" id="A0A9J6D3T0"/>
<keyword evidence="3" id="KW-1185">Reference proteome</keyword>
<feature type="region of interest" description="Disordered" evidence="1">
    <location>
        <begin position="68"/>
        <end position="101"/>
    </location>
</feature>
<reference evidence="2" key="2">
    <citation type="submission" date="2021-09" db="EMBL/GenBank/DDBJ databases">
        <authorList>
            <person name="Jia N."/>
            <person name="Wang J."/>
            <person name="Shi W."/>
            <person name="Du L."/>
            <person name="Sun Y."/>
            <person name="Zhan W."/>
            <person name="Jiang J."/>
            <person name="Wang Q."/>
            <person name="Zhang B."/>
            <person name="Ji P."/>
            <person name="Sakyi L.B."/>
            <person name="Cui X."/>
            <person name="Yuan T."/>
            <person name="Jiang B."/>
            <person name="Yang W."/>
            <person name="Lam T.T.-Y."/>
            <person name="Chang Q."/>
            <person name="Ding S."/>
            <person name="Wang X."/>
            <person name="Zhu J."/>
            <person name="Ruan X."/>
            <person name="Zhao L."/>
            <person name="Wei J."/>
            <person name="Que T."/>
            <person name="Du C."/>
            <person name="Cheng J."/>
            <person name="Dai P."/>
            <person name="Han X."/>
            <person name="Huang E."/>
            <person name="Gao Y."/>
            <person name="Liu J."/>
            <person name="Shao H."/>
            <person name="Ye R."/>
            <person name="Li L."/>
            <person name="Wei W."/>
            <person name="Wang X."/>
            <person name="Wang C."/>
            <person name="Huo Q."/>
            <person name="Li W."/>
            <person name="Guo W."/>
            <person name="Chen H."/>
            <person name="Chen S."/>
            <person name="Zhou L."/>
            <person name="Zhou L."/>
            <person name="Ni X."/>
            <person name="Tian J."/>
            <person name="Zhou Y."/>
            <person name="Sheng Y."/>
            <person name="Liu T."/>
            <person name="Pan Y."/>
            <person name="Xia L."/>
            <person name="Li J."/>
            <person name="Zhao F."/>
            <person name="Cao W."/>
        </authorList>
    </citation>
    <scope>NUCLEOTIDE SEQUENCE</scope>
    <source>
        <strain evidence="2">Rmic-2018</strain>
        <tissue evidence="2">Larvae</tissue>
    </source>
</reference>
<proteinExistence type="predicted"/>
<dbReference type="EMBL" id="JABSTU010000011">
    <property type="protein sequence ID" value="KAH8008712.1"/>
    <property type="molecule type" value="Genomic_DNA"/>
</dbReference>
<evidence type="ECO:0000313" key="2">
    <source>
        <dbReference type="EMBL" id="KAH8008712.1"/>
    </source>
</evidence>
<reference evidence="2" key="1">
    <citation type="journal article" date="2020" name="Cell">
        <title>Large-Scale Comparative Analyses of Tick Genomes Elucidate Their Genetic Diversity and Vector Capacities.</title>
        <authorList>
            <consortium name="Tick Genome and Microbiome Consortium (TIGMIC)"/>
            <person name="Jia N."/>
            <person name="Wang J."/>
            <person name="Shi W."/>
            <person name="Du L."/>
            <person name="Sun Y."/>
            <person name="Zhan W."/>
            <person name="Jiang J.F."/>
            <person name="Wang Q."/>
            <person name="Zhang B."/>
            <person name="Ji P."/>
            <person name="Bell-Sakyi L."/>
            <person name="Cui X.M."/>
            <person name="Yuan T.T."/>
            <person name="Jiang B.G."/>
            <person name="Yang W.F."/>
            <person name="Lam T.T."/>
            <person name="Chang Q.C."/>
            <person name="Ding S.J."/>
            <person name="Wang X.J."/>
            <person name="Zhu J.G."/>
            <person name="Ruan X.D."/>
            <person name="Zhao L."/>
            <person name="Wei J.T."/>
            <person name="Ye R.Z."/>
            <person name="Que T.C."/>
            <person name="Du C.H."/>
            <person name="Zhou Y.H."/>
            <person name="Cheng J.X."/>
            <person name="Dai P.F."/>
            <person name="Guo W.B."/>
            <person name="Han X.H."/>
            <person name="Huang E.J."/>
            <person name="Li L.F."/>
            <person name="Wei W."/>
            <person name="Gao Y.C."/>
            <person name="Liu J.Z."/>
            <person name="Shao H.Z."/>
            <person name="Wang X."/>
            <person name="Wang C.C."/>
            <person name="Yang T.C."/>
            <person name="Huo Q.B."/>
            <person name="Li W."/>
            <person name="Chen H.Y."/>
            <person name="Chen S.E."/>
            <person name="Zhou L.G."/>
            <person name="Ni X.B."/>
            <person name="Tian J.H."/>
            <person name="Sheng Y."/>
            <person name="Liu T."/>
            <person name="Pan Y.S."/>
            <person name="Xia L.Y."/>
            <person name="Li J."/>
            <person name="Zhao F."/>
            <person name="Cao W.C."/>
        </authorList>
    </citation>
    <scope>NUCLEOTIDE SEQUENCE</scope>
    <source>
        <strain evidence="2">Rmic-2018</strain>
    </source>
</reference>
<sequence>MVKTKNLLITPLGTTYLDDVYTMDVSSEYTLSIPNYTHALTARRLDTAPMCALNLGTGAARVAEKTTTHHRKERHQHAKHAISSVKEDTSLTAQDASTTSPKSLNHFMLHKHKRRYKPSHQQRSQPQMTIAHLPWTSVTTPNSEHHKRRQNKTADRSHDLIRVKQPPTQGLIQEPDDQVTFGMPIYQKH</sequence>
<protein>
    <submittedName>
        <fullName evidence="2">Uncharacterized protein</fullName>
    </submittedName>
</protein>
<accession>A0A9J6D3T0</accession>
<organism evidence="2 3">
    <name type="scientific">Rhipicephalus microplus</name>
    <name type="common">Cattle tick</name>
    <name type="synonym">Boophilus microplus</name>
    <dbReference type="NCBI Taxonomy" id="6941"/>
    <lineage>
        <taxon>Eukaryota</taxon>
        <taxon>Metazoa</taxon>
        <taxon>Ecdysozoa</taxon>
        <taxon>Arthropoda</taxon>
        <taxon>Chelicerata</taxon>
        <taxon>Arachnida</taxon>
        <taxon>Acari</taxon>
        <taxon>Parasitiformes</taxon>
        <taxon>Ixodida</taxon>
        <taxon>Ixodoidea</taxon>
        <taxon>Ixodidae</taxon>
        <taxon>Rhipicephalinae</taxon>
        <taxon>Rhipicephalus</taxon>
        <taxon>Boophilus</taxon>
    </lineage>
</organism>
<gene>
    <name evidence="2" type="ORF">HPB51_003359</name>
</gene>
<comment type="caution">
    <text evidence="2">The sequence shown here is derived from an EMBL/GenBank/DDBJ whole genome shotgun (WGS) entry which is preliminary data.</text>
</comment>
<name>A0A9J6D3T0_RHIMP</name>
<feature type="region of interest" description="Disordered" evidence="1">
    <location>
        <begin position="136"/>
        <end position="159"/>
    </location>
</feature>
<evidence type="ECO:0000313" key="3">
    <source>
        <dbReference type="Proteomes" id="UP000821866"/>
    </source>
</evidence>
<feature type="compositionally biased region" description="Basic residues" evidence="1">
    <location>
        <begin position="68"/>
        <end position="80"/>
    </location>
</feature>
<evidence type="ECO:0000256" key="1">
    <source>
        <dbReference type="SAM" id="MobiDB-lite"/>
    </source>
</evidence>
<dbReference type="Proteomes" id="UP000821866">
    <property type="component" value="Chromosome 9"/>
</dbReference>